<gene>
    <name evidence="2" type="ORF">fsci_15600</name>
</gene>
<sequence length="89" mass="10076">MTRTNSIMPVGMYSSFSLCQLLVISIHTKIAIHGKTIAISPLVRKAKADTKYATYISILLLFVLDCFKLTKHRKKAIHRRLATIRSIFA</sequence>
<evidence type="ECO:0000313" key="2">
    <source>
        <dbReference type="EMBL" id="GMN90073.1"/>
    </source>
</evidence>
<protein>
    <submittedName>
        <fullName evidence="2">Uncharacterized protein</fullName>
    </submittedName>
</protein>
<comment type="caution">
    <text evidence="2">The sequence shown here is derived from an EMBL/GenBank/DDBJ whole genome shotgun (WGS) entry which is preliminary data.</text>
</comment>
<organism evidence="2 3">
    <name type="scientific">Francisella sciaenopsi</name>
    <dbReference type="NCBI Taxonomy" id="3055034"/>
    <lineage>
        <taxon>Bacteria</taxon>
        <taxon>Pseudomonadati</taxon>
        <taxon>Pseudomonadota</taxon>
        <taxon>Gammaproteobacteria</taxon>
        <taxon>Thiotrichales</taxon>
        <taxon>Francisellaceae</taxon>
        <taxon>Francisella</taxon>
    </lineage>
</organism>
<name>A0ABQ6PHD4_9GAMM</name>
<feature type="transmembrane region" description="Helical" evidence="1">
    <location>
        <begin position="52"/>
        <end position="70"/>
    </location>
</feature>
<reference evidence="2 3" key="1">
    <citation type="journal article" date="2024" name="Dis. Aquat. Organ.">
        <title>Francisella sciaenopsi sp. nov. isolated from diseased red drum Sciaenops ocellatus in Florida, USA.</title>
        <authorList>
            <person name="Kawahara M."/>
            <person name="Cody T.T."/>
            <person name="Yanong R.P.E."/>
            <person name="Henderson E."/>
            <person name="Yazdi Z."/>
            <person name="Soto E."/>
        </authorList>
    </citation>
    <scope>NUCLEOTIDE SEQUENCE [LARGE SCALE GENOMIC DNA]</scope>
    <source>
        <strain evidence="2 3">R22-20-7</strain>
    </source>
</reference>
<keyword evidence="1" id="KW-0812">Transmembrane</keyword>
<feature type="transmembrane region" description="Helical" evidence="1">
    <location>
        <begin position="12"/>
        <end position="32"/>
    </location>
</feature>
<evidence type="ECO:0000256" key="1">
    <source>
        <dbReference type="SAM" id="Phobius"/>
    </source>
</evidence>
<proteinExistence type="predicted"/>
<dbReference type="EMBL" id="BTHG01000006">
    <property type="protein sequence ID" value="GMN90073.1"/>
    <property type="molecule type" value="Genomic_DNA"/>
</dbReference>
<keyword evidence="3" id="KW-1185">Reference proteome</keyword>
<accession>A0ABQ6PHD4</accession>
<keyword evidence="1" id="KW-0472">Membrane</keyword>
<keyword evidence="1" id="KW-1133">Transmembrane helix</keyword>
<dbReference type="Proteomes" id="UP001628164">
    <property type="component" value="Unassembled WGS sequence"/>
</dbReference>
<evidence type="ECO:0000313" key="3">
    <source>
        <dbReference type="Proteomes" id="UP001628164"/>
    </source>
</evidence>